<accession>G4YUF8</accession>
<evidence type="ECO:0008006" key="3">
    <source>
        <dbReference type="Google" id="ProtNLM"/>
    </source>
</evidence>
<dbReference type="OMA" id="RRRIWHI"/>
<feature type="non-terminal residue" evidence="1">
    <location>
        <position position="1"/>
    </location>
</feature>
<reference evidence="1 2" key="1">
    <citation type="journal article" date="2006" name="Science">
        <title>Phytophthora genome sequences uncover evolutionary origins and mechanisms of pathogenesis.</title>
        <authorList>
            <person name="Tyler B.M."/>
            <person name="Tripathy S."/>
            <person name="Zhang X."/>
            <person name="Dehal P."/>
            <person name="Jiang R.H."/>
            <person name="Aerts A."/>
            <person name="Arredondo F.D."/>
            <person name="Baxter L."/>
            <person name="Bensasson D."/>
            <person name="Beynon J.L."/>
            <person name="Chapman J."/>
            <person name="Damasceno C.M."/>
            <person name="Dorrance A.E."/>
            <person name="Dou D."/>
            <person name="Dickerman A.W."/>
            <person name="Dubchak I.L."/>
            <person name="Garbelotto M."/>
            <person name="Gijzen M."/>
            <person name="Gordon S.G."/>
            <person name="Govers F."/>
            <person name="Grunwald N.J."/>
            <person name="Huang W."/>
            <person name="Ivors K.L."/>
            <person name="Jones R.W."/>
            <person name="Kamoun S."/>
            <person name="Krampis K."/>
            <person name="Lamour K.H."/>
            <person name="Lee M.K."/>
            <person name="McDonald W.H."/>
            <person name="Medina M."/>
            <person name="Meijer H.J."/>
            <person name="Nordberg E.K."/>
            <person name="Maclean D.J."/>
            <person name="Ospina-Giraldo M.D."/>
            <person name="Morris P.F."/>
            <person name="Phuntumart V."/>
            <person name="Putnam N.H."/>
            <person name="Rash S."/>
            <person name="Rose J.K."/>
            <person name="Sakihama Y."/>
            <person name="Salamov A.A."/>
            <person name="Savidor A."/>
            <person name="Scheuring C.F."/>
            <person name="Smith B.M."/>
            <person name="Sobral B.W."/>
            <person name="Terry A."/>
            <person name="Torto-Alalibo T.A."/>
            <person name="Win J."/>
            <person name="Xu Z."/>
            <person name="Zhang H."/>
            <person name="Grigoriev I.V."/>
            <person name="Rokhsar D.S."/>
            <person name="Boore J.L."/>
        </authorList>
    </citation>
    <scope>NUCLEOTIDE SEQUENCE [LARGE SCALE GENOMIC DNA]</scope>
    <source>
        <strain evidence="1 2">P6497</strain>
    </source>
</reference>
<gene>
    <name evidence="1" type="ORF">PHYSODRAFT_487570</name>
</gene>
<sequence>QRPKQLWSHDHPLTPYQVWAVYRMALRQLNLFFEGRQRSNSCRKTSACTQEKETQSPIFWECPCAVACWKRLARHWGGADVTDSGLLGYREYCAARQAPPIPDSLKRRVALTAGSCAAKHEDTLKRLWRVLATVCSTTQWMERNRLIFEGEPTSVEQSCVEFRVTGVRQLKAIARRDKMSPQTVEQGKLMEDCIDSFLLILEQPGQVRVSSMQLPRESPLVVMMKSSLGF</sequence>
<dbReference type="InParanoid" id="G4YUF8"/>
<evidence type="ECO:0000313" key="2">
    <source>
        <dbReference type="Proteomes" id="UP000002640"/>
    </source>
</evidence>
<dbReference type="AlphaFoldDB" id="G4YUF8"/>
<dbReference type="KEGG" id="psoj:PHYSODRAFT_487570"/>
<dbReference type="GeneID" id="20656174"/>
<dbReference type="EMBL" id="JH159152">
    <property type="protein sequence ID" value="EGZ24850.1"/>
    <property type="molecule type" value="Genomic_DNA"/>
</dbReference>
<organism evidence="1 2">
    <name type="scientific">Phytophthora sojae (strain P6497)</name>
    <name type="common">Soybean stem and root rot agent</name>
    <name type="synonym">Phytophthora megasperma f. sp. glycines</name>
    <dbReference type="NCBI Taxonomy" id="1094619"/>
    <lineage>
        <taxon>Eukaryota</taxon>
        <taxon>Sar</taxon>
        <taxon>Stramenopiles</taxon>
        <taxon>Oomycota</taxon>
        <taxon>Peronosporomycetes</taxon>
        <taxon>Peronosporales</taxon>
        <taxon>Peronosporaceae</taxon>
        <taxon>Phytophthora</taxon>
    </lineage>
</organism>
<name>G4YUF8_PHYSP</name>
<keyword evidence="2" id="KW-1185">Reference proteome</keyword>
<dbReference type="Proteomes" id="UP000002640">
    <property type="component" value="Unassembled WGS sequence"/>
</dbReference>
<proteinExistence type="predicted"/>
<evidence type="ECO:0000313" key="1">
    <source>
        <dbReference type="EMBL" id="EGZ24850.1"/>
    </source>
</evidence>
<protein>
    <recommendedName>
        <fullName evidence="3">Reverse transcriptase zinc-binding domain-containing protein</fullName>
    </recommendedName>
</protein>
<dbReference type="RefSeq" id="XP_009520138.1">
    <property type="nucleotide sequence ID" value="XM_009521843.1"/>
</dbReference>